<gene>
    <name evidence="2" type="ORF">E5Z56_02615</name>
</gene>
<protein>
    <submittedName>
        <fullName evidence="2">Uncharacterized protein</fullName>
    </submittedName>
</protein>
<feature type="transmembrane region" description="Helical" evidence="1">
    <location>
        <begin position="34"/>
        <end position="59"/>
    </location>
</feature>
<reference evidence="2 3" key="1">
    <citation type="submission" date="2019-04" db="EMBL/GenBank/DDBJ databases">
        <authorList>
            <person name="Embree M."/>
            <person name="Gaffney J.R."/>
        </authorList>
    </citation>
    <scope>NUCLEOTIDE SEQUENCE [LARGE SCALE GENOMIC DNA]</scope>
    <source>
        <strain evidence="2 3">JE7A12</strain>
    </source>
</reference>
<dbReference type="RefSeq" id="WP_138156397.1">
    <property type="nucleotide sequence ID" value="NZ_CP039381.1"/>
</dbReference>
<evidence type="ECO:0000313" key="3">
    <source>
        <dbReference type="Proteomes" id="UP000301475"/>
    </source>
</evidence>
<dbReference type="KEGG" id="ruj:E5Z56_02615"/>
<feature type="transmembrane region" description="Helical" evidence="1">
    <location>
        <begin position="7"/>
        <end position="28"/>
    </location>
</feature>
<dbReference type="Proteomes" id="UP000301475">
    <property type="component" value="Chromosome"/>
</dbReference>
<organism evidence="2 3">
    <name type="scientific">Ruminococcus bovis</name>
    <dbReference type="NCBI Taxonomy" id="2564099"/>
    <lineage>
        <taxon>Bacteria</taxon>
        <taxon>Bacillati</taxon>
        <taxon>Bacillota</taxon>
        <taxon>Clostridia</taxon>
        <taxon>Eubacteriales</taxon>
        <taxon>Oscillospiraceae</taxon>
        <taxon>Ruminococcus</taxon>
    </lineage>
</organism>
<name>A0A4P8XUJ1_9FIRM</name>
<dbReference type="EMBL" id="CP039381">
    <property type="protein sequence ID" value="QCT06312.1"/>
    <property type="molecule type" value="Genomic_DNA"/>
</dbReference>
<keyword evidence="1" id="KW-0812">Transmembrane</keyword>
<sequence>MKKNKVIAIIGVFFSAVALVASIVELWYCVVHNINFLIMPILLVAVMVVVLVANIVNLVRINKYNKKFSKK</sequence>
<accession>A0A4P8XUJ1</accession>
<keyword evidence="1" id="KW-0472">Membrane</keyword>
<evidence type="ECO:0000313" key="2">
    <source>
        <dbReference type="EMBL" id="QCT06312.1"/>
    </source>
</evidence>
<evidence type="ECO:0000256" key="1">
    <source>
        <dbReference type="SAM" id="Phobius"/>
    </source>
</evidence>
<proteinExistence type="predicted"/>
<keyword evidence="1" id="KW-1133">Transmembrane helix</keyword>
<keyword evidence="3" id="KW-1185">Reference proteome</keyword>
<dbReference type="AlphaFoldDB" id="A0A4P8XUJ1"/>